<sequence length="123" mass="12595">MSSSENCWFSENGLASALNPALSAAGGLPDLSPDPPDPPSLATFPPLNSASSLTKSQKRRSTTPLVDSSSTMETTTPVVAADSTPDVVMVDSTPSPPKTISDLVFGTVADLEFGCYYGLANGA</sequence>
<protein>
    <submittedName>
        <fullName evidence="2">Uncharacterized protein</fullName>
    </submittedName>
</protein>
<dbReference type="EMBL" id="JAAMPC010000005">
    <property type="protein sequence ID" value="KAG2310230.1"/>
    <property type="molecule type" value="Genomic_DNA"/>
</dbReference>
<name>A0A8X7VFU5_BRACI</name>
<feature type="compositionally biased region" description="Polar residues" evidence="1">
    <location>
        <begin position="46"/>
        <end position="55"/>
    </location>
</feature>
<gene>
    <name evidence="2" type="ORF">Bca52824_021787</name>
</gene>
<evidence type="ECO:0000313" key="3">
    <source>
        <dbReference type="Proteomes" id="UP000886595"/>
    </source>
</evidence>
<feature type="compositionally biased region" description="Low complexity" evidence="1">
    <location>
        <begin position="21"/>
        <end position="31"/>
    </location>
</feature>
<organism evidence="2 3">
    <name type="scientific">Brassica carinata</name>
    <name type="common">Ethiopian mustard</name>
    <name type="synonym">Abyssinian cabbage</name>
    <dbReference type="NCBI Taxonomy" id="52824"/>
    <lineage>
        <taxon>Eukaryota</taxon>
        <taxon>Viridiplantae</taxon>
        <taxon>Streptophyta</taxon>
        <taxon>Embryophyta</taxon>
        <taxon>Tracheophyta</taxon>
        <taxon>Spermatophyta</taxon>
        <taxon>Magnoliopsida</taxon>
        <taxon>eudicotyledons</taxon>
        <taxon>Gunneridae</taxon>
        <taxon>Pentapetalae</taxon>
        <taxon>rosids</taxon>
        <taxon>malvids</taxon>
        <taxon>Brassicales</taxon>
        <taxon>Brassicaceae</taxon>
        <taxon>Brassiceae</taxon>
        <taxon>Brassica</taxon>
    </lineage>
</organism>
<evidence type="ECO:0000313" key="2">
    <source>
        <dbReference type="EMBL" id="KAG2310230.1"/>
    </source>
</evidence>
<evidence type="ECO:0000256" key="1">
    <source>
        <dbReference type="SAM" id="MobiDB-lite"/>
    </source>
</evidence>
<reference evidence="2 3" key="1">
    <citation type="submission" date="2020-02" db="EMBL/GenBank/DDBJ databases">
        <authorList>
            <person name="Ma Q."/>
            <person name="Huang Y."/>
            <person name="Song X."/>
            <person name="Pei D."/>
        </authorList>
    </citation>
    <scope>NUCLEOTIDE SEQUENCE [LARGE SCALE GENOMIC DNA]</scope>
    <source>
        <strain evidence="2">Sxm20200214</strain>
        <tissue evidence="2">Leaf</tissue>
    </source>
</reference>
<feature type="compositionally biased region" description="Polar residues" evidence="1">
    <location>
        <begin position="62"/>
        <end position="77"/>
    </location>
</feature>
<comment type="caution">
    <text evidence="2">The sequence shown here is derived from an EMBL/GenBank/DDBJ whole genome shotgun (WGS) entry which is preliminary data.</text>
</comment>
<dbReference type="AlphaFoldDB" id="A0A8X7VFU5"/>
<dbReference type="Proteomes" id="UP000886595">
    <property type="component" value="Unassembled WGS sequence"/>
</dbReference>
<accession>A0A8X7VFU5</accession>
<feature type="region of interest" description="Disordered" evidence="1">
    <location>
        <begin position="21"/>
        <end position="80"/>
    </location>
</feature>
<keyword evidence="3" id="KW-1185">Reference proteome</keyword>
<proteinExistence type="predicted"/>